<name>A0A382ABI5_9ZZZZ</name>
<feature type="domain" description="C-methyltransferase" evidence="2">
    <location>
        <begin position="255"/>
        <end position="365"/>
    </location>
</feature>
<evidence type="ECO:0008006" key="4">
    <source>
        <dbReference type="Google" id="ProtNLM"/>
    </source>
</evidence>
<dbReference type="CDD" id="cd02440">
    <property type="entry name" value="AdoMet_MTases"/>
    <property type="match status" value="1"/>
</dbReference>
<evidence type="ECO:0000259" key="2">
    <source>
        <dbReference type="Pfam" id="PF08484"/>
    </source>
</evidence>
<feature type="non-terminal residue" evidence="3">
    <location>
        <position position="1"/>
    </location>
</feature>
<sequence length="370" mass="42456">VCHSKNIKSVADFGNIKISTFVDNPNDDLGSAPLELLECQNCTLVQLAHTVPPEIMYHTYWYESSTNKVIADNLRDIVTQIEQENTIYPNDTLLDIGANDGTLLEAYKDGICVACEPAKNIIHKLEKRCDHVINNFWNKKHYTFDKAKIVTAIGMFYDMEDPNQFISDIKDVMRDDGVFVSQLMTLVPMLEKYDLGNICHEHLEYYSYKSLVTLFEQNGLEIYKVCTNDIHGGSYQLWARHYKNGSIKIDEPAPDFKKFKDTIDNNKQKCLDFVNSHDNIYVFGASTKGNTIMQYYGLSNKNIKGIAEIDVKKIGKYSVGSRIPIIPEDEAKKHADYFLILPYSFSNYFINKNKDWNGTWIVSTPKFKKI</sequence>
<dbReference type="InterPro" id="IPR013630">
    <property type="entry name" value="Methyltransf_Zn-bd_dom_put"/>
</dbReference>
<evidence type="ECO:0000313" key="3">
    <source>
        <dbReference type="EMBL" id="SVA98442.1"/>
    </source>
</evidence>
<proteinExistence type="predicted"/>
<dbReference type="Gene3D" id="3.40.50.150">
    <property type="entry name" value="Vaccinia Virus protein VP39"/>
    <property type="match status" value="1"/>
</dbReference>
<feature type="domain" description="Methyltransferase putative zinc binding" evidence="1">
    <location>
        <begin position="1"/>
        <end position="57"/>
    </location>
</feature>
<dbReference type="AlphaFoldDB" id="A0A382ABI5"/>
<dbReference type="Pfam" id="PF13489">
    <property type="entry name" value="Methyltransf_23"/>
    <property type="match status" value="1"/>
</dbReference>
<reference evidence="3" key="1">
    <citation type="submission" date="2018-05" db="EMBL/GenBank/DDBJ databases">
        <authorList>
            <person name="Lanie J.A."/>
            <person name="Ng W.-L."/>
            <person name="Kazmierczak K.M."/>
            <person name="Andrzejewski T.M."/>
            <person name="Davidsen T.M."/>
            <person name="Wayne K.J."/>
            <person name="Tettelin H."/>
            <person name="Glass J.I."/>
            <person name="Rusch D."/>
            <person name="Podicherti R."/>
            <person name="Tsui H.-C.T."/>
            <person name="Winkler M.E."/>
        </authorList>
    </citation>
    <scope>NUCLEOTIDE SEQUENCE</scope>
</reference>
<dbReference type="InterPro" id="IPR013691">
    <property type="entry name" value="MeTrfase_14"/>
</dbReference>
<dbReference type="EMBL" id="UINC01024566">
    <property type="protein sequence ID" value="SVA98442.1"/>
    <property type="molecule type" value="Genomic_DNA"/>
</dbReference>
<evidence type="ECO:0000259" key="1">
    <source>
        <dbReference type="Pfam" id="PF08421"/>
    </source>
</evidence>
<dbReference type="InterPro" id="IPR029063">
    <property type="entry name" value="SAM-dependent_MTases_sf"/>
</dbReference>
<organism evidence="3">
    <name type="scientific">marine metagenome</name>
    <dbReference type="NCBI Taxonomy" id="408172"/>
    <lineage>
        <taxon>unclassified sequences</taxon>
        <taxon>metagenomes</taxon>
        <taxon>ecological metagenomes</taxon>
    </lineage>
</organism>
<dbReference type="Pfam" id="PF08484">
    <property type="entry name" value="Methyltransf_14"/>
    <property type="match status" value="1"/>
</dbReference>
<dbReference type="Gene3D" id="3.40.50.720">
    <property type="entry name" value="NAD(P)-binding Rossmann-like Domain"/>
    <property type="match status" value="1"/>
</dbReference>
<accession>A0A382ABI5</accession>
<protein>
    <recommendedName>
        <fullName evidence="4">C-methyltransferase domain-containing protein</fullName>
    </recommendedName>
</protein>
<gene>
    <name evidence="3" type="ORF">METZ01_LOCUS151296</name>
</gene>
<dbReference type="Gene3D" id="6.20.50.110">
    <property type="entry name" value="Methyltransferase, zinc-binding domain"/>
    <property type="match status" value="1"/>
</dbReference>
<dbReference type="Pfam" id="PF08421">
    <property type="entry name" value="Methyltransf_13"/>
    <property type="match status" value="1"/>
</dbReference>
<dbReference type="InterPro" id="IPR038576">
    <property type="entry name" value="Methyltransf_Zn-bd_dom_put_sf"/>
</dbReference>
<dbReference type="SUPFAM" id="SSF53335">
    <property type="entry name" value="S-adenosyl-L-methionine-dependent methyltransferases"/>
    <property type="match status" value="1"/>
</dbReference>